<feature type="region of interest" description="Disordered" evidence="1">
    <location>
        <begin position="264"/>
        <end position="298"/>
    </location>
</feature>
<proteinExistence type="predicted"/>
<reference evidence="2 3" key="1">
    <citation type="submission" date="2020-08" db="EMBL/GenBank/DDBJ databases">
        <authorList>
            <person name="Newling K."/>
            <person name="Davey J."/>
            <person name="Forrester S."/>
        </authorList>
    </citation>
    <scope>NUCLEOTIDE SEQUENCE [LARGE SCALE GENOMIC DNA]</scope>
    <source>
        <strain evidence="3">Crithidia deanei Carvalho (ATCC PRA-265)</strain>
    </source>
</reference>
<sequence length="407" mass="45423">MTQKLLMAEALDLLHQCEVKEYDVDRTRARVGNNSKNHAEVVRLYKSYDDLYHQYVRGIEILNYVRHTAMDDKDPNNAGYNQNLCNFCVQKMTPYMDRCDNIQKKMDSVLLPIDQVDLIGMEGRVAEETLYIQDGSNFPMTRKESRLAKEFTVADGTYVLIVKNKDDYTLASPTVEVKLTVTPQRGSGAEPTRLSQSLPCQCAWRKVLGTVGSTTLQFEITSNGMRDSHIDVLLQRWSSAEDIGSRPPPTEYTFDLNLNTVVSPNRVQTPSNANSSAPSGSPQQWVNQLPPLPDDELSTLANYNVPKDSLPPRNNTVGNTQPDPWAALEGLNVPYKGSGQRSGSAIYTVPEAIEVNPPTLNCEQRLQRVNNMLGAWPGDGCVAAALPKDTQMVLQRIYALPFPRELS</sequence>
<gene>
    <name evidence="2" type="ORF">ADEAN_000753700</name>
</gene>
<accession>A0A7G2CN70</accession>
<feature type="compositionally biased region" description="Low complexity" evidence="1">
    <location>
        <begin position="270"/>
        <end position="282"/>
    </location>
</feature>
<dbReference type="EMBL" id="LR877160">
    <property type="protein sequence ID" value="CAD2220023.1"/>
    <property type="molecule type" value="Genomic_DNA"/>
</dbReference>
<name>A0A7G2CN70_9TRYP</name>
<evidence type="ECO:0000313" key="2">
    <source>
        <dbReference type="EMBL" id="CAD2220023.1"/>
    </source>
</evidence>
<dbReference type="AlphaFoldDB" id="A0A7G2CN70"/>
<evidence type="ECO:0000256" key="1">
    <source>
        <dbReference type="SAM" id="MobiDB-lite"/>
    </source>
</evidence>
<organism evidence="2 3">
    <name type="scientific">Angomonas deanei</name>
    <dbReference type="NCBI Taxonomy" id="59799"/>
    <lineage>
        <taxon>Eukaryota</taxon>
        <taxon>Discoba</taxon>
        <taxon>Euglenozoa</taxon>
        <taxon>Kinetoplastea</taxon>
        <taxon>Metakinetoplastina</taxon>
        <taxon>Trypanosomatida</taxon>
        <taxon>Trypanosomatidae</taxon>
        <taxon>Strigomonadinae</taxon>
        <taxon>Angomonas</taxon>
    </lineage>
</organism>
<dbReference type="Proteomes" id="UP000515908">
    <property type="component" value="Chromosome 16"/>
</dbReference>
<dbReference type="VEuPathDB" id="TriTrypDB:ADEAN_000753700"/>
<protein>
    <submittedName>
        <fullName evidence="2">Uncharacterized protein</fullName>
    </submittedName>
</protein>
<dbReference type="OrthoDB" id="277391at2759"/>
<evidence type="ECO:0000313" key="3">
    <source>
        <dbReference type="Proteomes" id="UP000515908"/>
    </source>
</evidence>
<keyword evidence="3" id="KW-1185">Reference proteome</keyword>